<dbReference type="PANTHER" id="PTHR34980:SF2">
    <property type="entry name" value="INNER MEMBRANE PROTEIN YHAH-RELATED"/>
    <property type="match status" value="1"/>
</dbReference>
<feature type="transmembrane region" description="Helical" evidence="1">
    <location>
        <begin position="23"/>
        <end position="48"/>
    </location>
</feature>
<evidence type="ECO:0000313" key="2">
    <source>
        <dbReference type="EMBL" id="ALR22487.1"/>
    </source>
</evidence>
<feature type="transmembrane region" description="Helical" evidence="1">
    <location>
        <begin position="68"/>
        <end position="86"/>
    </location>
</feature>
<dbReference type="AlphaFoldDB" id="A0A0S3F4E1"/>
<reference evidence="2 3" key="1">
    <citation type="submission" date="2015-11" db="EMBL/GenBank/DDBJ databases">
        <title>A Two-component Flavoprotein Monooxygenase System MeaXY Responsible for para-Hydroxylation of 2-Methyl-6-ethylaniline and 2,6-Diethylaniline in Sphingobium baderi DE-13.</title>
        <authorList>
            <person name="Cheng M."/>
            <person name="Meng Q."/>
            <person name="Yang Y."/>
            <person name="Chu C."/>
            <person name="Yan X."/>
            <person name="He J."/>
            <person name="Li S."/>
        </authorList>
    </citation>
    <scope>NUCLEOTIDE SEQUENCE [LARGE SCALE GENOMIC DNA]</scope>
    <source>
        <strain evidence="2 3">DE-13</strain>
    </source>
</reference>
<feature type="transmembrane region" description="Helical" evidence="1">
    <location>
        <begin position="98"/>
        <end position="120"/>
    </location>
</feature>
<dbReference type="EMBL" id="CP013264">
    <property type="protein sequence ID" value="ALR22487.1"/>
    <property type="molecule type" value="Genomic_DNA"/>
</dbReference>
<evidence type="ECO:0000313" key="3">
    <source>
        <dbReference type="Proteomes" id="UP000056968"/>
    </source>
</evidence>
<organism evidence="2 3">
    <name type="scientific">Sphingobium baderi</name>
    <dbReference type="NCBI Taxonomy" id="1332080"/>
    <lineage>
        <taxon>Bacteria</taxon>
        <taxon>Pseudomonadati</taxon>
        <taxon>Pseudomonadota</taxon>
        <taxon>Alphaproteobacteria</taxon>
        <taxon>Sphingomonadales</taxon>
        <taxon>Sphingomonadaceae</taxon>
        <taxon>Sphingobium</taxon>
    </lineage>
</organism>
<evidence type="ECO:0008006" key="4">
    <source>
        <dbReference type="Google" id="ProtNLM"/>
    </source>
</evidence>
<dbReference type="Pfam" id="PF05656">
    <property type="entry name" value="DUF805"/>
    <property type="match status" value="1"/>
</dbReference>
<dbReference type="PANTHER" id="PTHR34980">
    <property type="entry name" value="INNER MEMBRANE PROTEIN-RELATED-RELATED"/>
    <property type="match status" value="1"/>
</dbReference>
<keyword evidence="3" id="KW-1185">Reference proteome</keyword>
<proteinExistence type="predicted"/>
<dbReference type="InterPro" id="IPR008523">
    <property type="entry name" value="DUF805"/>
</dbReference>
<dbReference type="Proteomes" id="UP000056968">
    <property type="component" value="Chromosome"/>
</dbReference>
<dbReference type="GO" id="GO:0005886">
    <property type="term" value="C:plasma membrane"/>
    <property type="evidence" value="ECO:0007669"/>
    <property type="project" value="TreeGrafter"/>
</dbReference>
<keyword evidence="1" id="KW-1133">Transmembrane helix</keyword>
<dbReference type="KEGG" id="sbd:ATN00_08695"/>
<protein>
    <recommendedName>
        <fullName evidence="4">DUF805 domain-containing protein</fullName>
    </recommendedName>
</protein>
<sequence>MEWMLLPLRRYARFSGRARPKEYWMFALFLILAAIVISIVETMLGLNVTQRWVDHGPWWVDAGYRTQAGPLTGLFVLAMFIPQLAVSVRRLHDTDRSGWWLLLILLPLIGGIILLVFFIMSGTRGANRFGPDPIEVGEPELIRRS</sequence>
<name>A0A0S3F4E1_9SPHN</name>
<evidence type="ECO:0000256" key="1">
    <source>
        <dbReference type="SAM" id="Phobius"/>
    </source>
</evidence>
<dbReference type="RefSeq" id="WP_062068579.1">
    <property type="nucleotide sequence ID" value="NZ_CP013264.1"/>
</dbReference>
<dbReference type="OrthoDB" id="9812349at2"/>
<accession>A0A0S3F4E1</accession>
<keyword evidence="1" id="KW-0812">Transmembrane</keyword>
<keyword evidence="1" id="KW-0472">Membrane</keyword>
<gene>
    <name evidence="2" type="ORF">ATN00_08695</name>
</gene>